<gene>
    <name evidence="2" type="ORF">M422DRAFT_184147</name>
</gene>
<dbReference type="HOGENOM" id="CLU_1357498_0_0_1"/>
<keyword evidence="3" id="KW-1185">Reference proteome</keyword>
<feature type="compositionally biased region" description="Polar residues" evidence="1">
    <location>
        <begin position="169"/>
        <end position="185"/>
    </location>
</feature>
<feature type="non-terminal residue" evidence="2">
    <location>
        <position position="185"/>
    </location>
</feature>
<evidence type="ECO:0000313" key="3">
    <source>
        <dbReference type="Proteomes" id="UP000054279"/>
    </source>
</evidence>
<accession>A0A0C9UU00</accession>
<dbReference type="EMBL" id="KN837223">
    <property type="protein sequence ID" value="KIJ32727.1"/>
    <property type="molecule type" value="Genomic_DNA"/>
</dbReference>
<dbReference type="AlphaFoldDB" id="A0A0C9UU00"/>
<organism evidence="2 3">
    <name type="scientific">Sphaerobolus stellatus (strain SS14)</name>
    <dbReference type="NCBI Taxonomy" id="990650"/>
    <lineage>
        <taxon>Eukaryota</taxon>
        <taxon>Fungi</taxon>
        <taxon>Dikarya</taxon>
        <taxon>Basidiomycota</taxon>
        <taxon>Agaricomycotina</taxon>
        <taxon>Agaricomycetes</taxon>
        <taxon>Phallomycetidae</taxon>
        <taxon>Geastrales</taxon>
        <taxon>Sphaerobolaceae</taxon>
        <taxon>Sphaerobolus</taxon>
    </lineage>
</organism>
<name>A0A0C9UU00_SPHS4</name>
<evidence type="ECO:0000313" key="2">
    <source>
        <dbReference type="EMBL" id="KIJ32727.1"/>
    </source>
</evidence>
<evidence type="ECO:0000256" key="1">
    <source>
        <dbReference type="SAM" id="MobiDB-lite"/>
    </source>
</evidence>
<sequence>MISNRDGKDFYGSPDCLLMPEDCKLRIANFSTFLVRIHKGQILGYGHDPEKWLNNFEELTTEEQSNLEAYAILVKSLSDQMNKIPGDPTIPPGTEGELLGGPKAAEMAPDDVPSINLISEVDIFKDLSPDQCQRLEAILRKNESAFGLDGRLGHYPAKVEIPLREGAKESSSPPFITSPTNRKVI</sequence>
<dbReference type="OrthoDB" id="3262968at2759"/>
<reference evidence="2 3" key="1">
    <citation type="submission" date="2014-06" db="EMBL/GenBank/DDBJ databases">
        <title>Evolutionary Origins and Diversification of the Mycorrhizal Mutualists.</title>
        <authorList>
            <consortium name="DOE Joint Genome Institute"/>
            <consortium name="Mycorrhizal Genomics Consortium"/>
            <person name="Kohler A."/>
            <person name="Kuo A."/>
            <person name="Nagy L.G."/>
            <person name="Floudas D."/>
            <person name="Copeland A."/>
            <person name="Barry K.W."/>
            <person name="Cichocki N."/>
            <person name="Veneault-Fourrey C."/>
            <person name="LaButti K."/>
            <person name="Lindquist E.A."/>
            <person name="Lipzen A."/>
            <person name="Lundell T."/>
            <person name="Morin E."/>
            <person name="Murat C."/>
            <person name="Riley R."/>
            <person name="Ohm R."/>
            <person name="Sun H."/>
            <person name="Tunlid A."/>
            <person name="Henrissat B."/>
            <person name="Grigoriev I.V."/>
            <person name="Hibbett D.S."/>
            <person name="Martin F."/>
        </authorList>
    </citation>
    <scope>NUCLEOTIDE SEQUENCE [LARGE SCALE GENOMIC DNA]</scope>
    <source>
        <strain evidence="2 3">SS14</strain>
    </source>
</reference>
<feature type="region of interest" description="Disordered" evidence="1">
    <location>
        <begin position="164"/>
        <end position="185"/>
    </location>
</feature>
<protein>
    <submittedName>
        <fullName evidence="2">Uncharacterized protein</fullName>
    </submittedName>
</protein>
<proteinExistence type="predicted"/>
<dbReference type="Proteomes" id="UP000054279">
    <property type="component" value="Unassembled WGS sequence"/>
</dbReference>